<dbReference type="Gene3D" id="3.40.50.2300">
    <property type="match status" value="2"/>
</dbReference>
<dbReference type="InterPro" id="IPR000843">
    <property type="entry name" value="HTH_LacI"/>
</dbReference>
<dbReference type="Pfam" id="PF00356">
    <property type="entry name" value="LacI"/>
    <property type="match status" value="1"/>
</dbReference>
<dbReference type="PANTHER" id="PTHR30146">
    <property type="entry name" value="LACI-RELATED TRANSCRIPTIONAL REPRESSOR"/>
    <property type="match status" value="1"/>
</dbReference>
<dbReference type="AlphaFoldDB" id="A0A3E4QU95"/>
<dbReference type="PANTHER" id="PTHR30146:SF152">
    <property type="entry name" value="TRANSCRIPTIONAL REGULATORY PROTEIN"/>
    <property type="match status" value="1"/>
</dbReference>
<protein>
    <submittedName>
        <fullName evidence="5">LacI family transcriptional regulator</fullName>
    </submittedName>
</protein>
<dbReference type="EMBL" id="QSRJ01000005">
    <property type="protein sequence ID" value="RGL10374.1"/>
    <property type="molecule type" value="Genomic_DNA"/>
</dbReference>
<keyword evidence="1" id="KW-0805">Transcription regulation</keyword>
<dbReference type="PROSITE" id="PS50932">
    <property type="entry name" value="HTH_LACI_2"/>
    <property type="match status" value="1"/>
</dbReference>
<gene>
    <name evidence="5" type="ORF">DXC81_04895</name>
</gene>
<reference evidence="5 6" key="1">
    <citation type="submission" date="2018-08" db="EMBL/GenBank/DDBJ databases">
        <title>A genome reference for cultivated species of the human gut microbiota.</title>
        <authorList>
            <person name="Zou Y."/>
            <person name="Xue W."/>
            <person name="Luo G."/>
        </authorList>
    </citation>
    <scope>NUCLEOTIDE SEQUENCE [LARGE SCALE GENOMIC DNA]</scope>
    <source>
        <strain evidence="5 6">TF08-14</strain>
    </source>
</reference>
<evidence type="ECO:0000256" key="2">
    <source>
        <dbReference type="ARBA" id="ARBA00023125"/>
    </source>
</evidence>
<name>A0A3E4QU95_9ACTN</name>
<comment type="caution">
    <text evidence="5">The sequence shown here is derived from an EMBL/GenBank/DDBJ whole genome shotgun (WGS) entry which is preliminary data.</text>
</comment>
<dbReference type="GO" id="GO:0003700">
    <property type="term" value="F:DNA-binding transcription factor activity"/>
    <property type="evidence" value="ECO:0007669"/>
    <property type="project" value="TreeGrafter"/>
</dbReference>
<evidence type="ECO:0000256" key="3">
    <source>
        <dbReference type="ARBA" id="ARBA00023163"/>
    </source>
</evidence>
<dbReference type="CDD" id="cd01392">
    <property type="entry name" value="HTH_LacI"/>
    <property type="match status" value="1"/>
</dbReference>
<dbReference type="Gene3D" id="1.10.260.40">
    <property type="entry name" value="lambda repressor-like DNA-binding domains"/>
    <property type="match status" value="1"/>
</dbReference>
<dbReference type="InterPro" id="IPR028082">
    <property type="entry name" value="Peripla_BP_I"/>
</dbReference>
<proteinExistence type="predicted"/>
<dbReference type="InterPro" id="IPR010982">
    <property type="entry name" value="Lambda_DNA-bd_dom_sf"/>
</dbReference>
<evidence type="ECO:0000313" key="5">
    <source>
        <dbReference type="EMBL" id="RGL10374.1"/>
    </source>
</evidence>
<dbReference type="Proteomes" id="UP000260943">
    <property type="component" value="Unassembled WGS sequence"/>
</dbReference>
<evidence type="ECO:0000256" key="1">
    <source>
        <dbReference type="ARBA" id="ARBA00023015"/>
    </source>
</evidence>
<dbReference type="RefSeq" id="WP_117679443.1">
    <property type="nucleotide sequence ID" value="NZ_QSRJ01000005.1"/>
</dbReference>
<organism evidence="5 6">
    <name type="scientific">Collinsella tanakaei</name>
    <dbReference type="NCBI Taxonomy" id="626935"/>
    <lineage>
        <taxon>Bacteria</taxon>
        <taxon>Bacillati</taxon>
        <taxon>Actinomycetota</taxon>
        <taxon>Coriobacteriia</taxon>
        <taxon>Coriobacteriales</taxon>
        <taxon>Coriobacteriaceae</taxon>
        <taxon>Collinsella</taxon>
    </lineage>
</organism>
<dbReference type="SMART" id="SM00354">
    <property type="entry name" value="HTH_LACI"/>
    <property type="match status" value="1"/>
</dbReference>
<dbReference type="SUPFAM" id="SSF53822">
    <property type="entry name" value="Periplasmic binding protein-like I"/>
    <property type="match status" value="1"/>
</dbReference>
<sequence>MARVTMKDIAARMDVSVNTVHKALTGKPGVSDEVRARIASLADEMGYRRNANASSLRRKDAKIVVCLPSPAKSGRYYYAYLWEGCRSYIEDAPDVGAVFENIEYAFGQYAIALAGILDRINEGEHIDGLLTLAPICPEGTALLKEIAETGTAVVLLDGDKPQTKRIAAVVSDYAMAGSLMAEQAINLLRGKQDARILLLAGDPQSESHALVARAFHEYLRAQRAQVRVDDLCGAHQQEDRLHEELSRVLNTARPDMVCSVFAVGSEVLADTLVELGMVGEILAIGNDLFPESVLALRRGIVNNLVYKDPFGMAQAALKRLLDFVLLGERPQSDVERGMVELVFRSNLDRYATAAHVQVTG</sequence>
<dbReference type="InterPro" id="IPR025997">
    <property type="entry name" value="SBP_2_dom"/>
</dbReference>
<evidence type="ECO:0000313" key="6">
    <source>
        <dbReference type="Proteomes" id="UP000260943"/>
    </source>
</evidence>
<accession>A0A3E4QU95</accession>
<dbReference type="SUPFAM" id="SSF47413">
    <property type="entry name" value="lambda repressor-like DNA-binding domains"/>
    <property type="match status" value="1"/>
</dbReference>
<keyword evidence="3" id="KW-0804">Transcription</keyword>
<dbReference type="GO" id="GO:0000976">
    <property type="term" value="F:transcription cis-regulatory region binding"/>
    <property type="evidence" value="ECO:0007669"/>
    <property type="project" value="TreeGrafter"/>
</dbReference>
<evidence type="ECO:0000259" key="4">
    <source>
        <dbReference type="PROSITE" id="PS50932"/>
    </source>
</evidence>
<feature type="domain" description="HTH lacI-type" evidence="4">
    <location>
        <begin position="4"/>
        <end position="58"/>
    </location>
</feature>
<dbReference type="Pfam" id="PF13407">
    <property type="entry name" value="Peripla_BP_4"/>
    <property type="match status" value="1"/>
</dbReference>
<keyword evidence="2" id="KW-0238">DNA-binding</keyword>